<evidence type="ECO:0000256" key="3">
    <source>
        <dbReference type="ARBA" id="ARBA00022723"/>
    </source>
</evidence>
<evidence type="ECO:0000256" key="6">
    <source>
        <dbReference type="ARBA" id="ARBA00023239"/>
    </source>
</evidence>
<dbReference type="InterPro" id="IPR034741">
    <property type="entry name" value="Terpene_cyclase-like_1_C"/>
</dbReference>
<dbReference type="GO" id="GO:0010333">
    <property type="term" value="F:terpene synthase activity"/>
    <property type="evidence" value="ECO:0007669"/>
    <property type="project" value="EnsemblPlants"/>
</dbReference>
<dbReference type="InterPro" id="IPR036965">
    <property type="entry name" value="Terpene_synth_N_sf"/>
</dbReference>
<keyword evidence="4" id="KW-0460">Magnesium</keyword>
<dbReference type="EMBL" id="KI517464">
    <property type="protein sequence ID" value="ESQ43213.1"/>
    <property type="molecule type" value="Genomic_DNA"/>
</dbReference>
<comment type="similarity">
    <text evidence="7">Belongs to the terpene synthase family. Tpsa subfamily.</text>
</comment>
<proteinExistence type="inferred from homology"/>
<dbReference type="GO" id="GO:0000287">
    <property type="term" value="F:magnesium ion binding"/>
    <property type="evidence" value="ECO:0007669"/>
    <property type="project" value="InterPro"/>
</dbReference>
<keyword evidence="3" id="KW-0479">Metal-binding</keyword>
<feature type="domain" description="Terpene synthase metal-binding" evidence="9">
    <location>
        <begin position="284"/>
        <end position="523"/>
    </location>
</feature>
<comment type="cofactor">
    <cofactor evidence="1">
        <name>Mn(2+)</name>
        <dbReference type="ChEBI" id="CHEBI:29035"/>
    </cofactor>
</comment>
<protein>
    <recommendedName>
        <fullName evidence="12">(+)-delta-cadinene synthase</fullName>
    </recommendedName>
</protein>
<dbReference type="InterPro" id="IPR008930">
    <property type="entry name" value="Terpenoid_cyclase/PrenylTrfase"/>
</dbReference>
<dbReference type="InterPro" id="IPR005630">
    <property type="entry name" value="Terpene_synthase_metal-bd"/>
</dbReference>
<name>V4LTK9_EUTSA</name>
<evidence type="ECO:0000313" key="10">
    <source>
        <dbReference type="EMBL" id="ESQ43213.1"/>
    </source>
</evidence>
<gene>
    <name evidence="10" type="ORF">EUTSA_v10015429mg</name>
</gene>
<dbReference type="AlphaFoldDB" id="V4LTK9"/>
<evidence type="ECO:0000256" key="2">
    <source>
        <dbReference type="ARBA" id="ARBA00001946"/>
    </source>
</evidence>
<dbReference type="Proteomes" id="UP000030689">
    <property type="component" value="Unassembled WGS sequence"/>
</dbReference>
<dbReference type="PANTHER" id="PTHR31225:SF93">
    <property type="entry name" value="ALPHA-HUMULENE_(-)-(E)-BETA-CARYOPHYLLENE SYNTHASE"/>
    <property type="match status" value="1"/>
</dbReference>
<evidence type="ECO:0000313" key="11">
    <source>
        <dbReference type="Proteomes" id="UP000030689"/>
    </source>
</evidence>
<dbReference type="CDD" id="cd00684">
    <property type="entry name" value="Terpene_cyclase_plant_C1"/>
    <property type="match status" value="1"/>
</dbReference>
<feature type="domain" description="Terpene synthase N-terminal" evidence="8">
    <location>
        <begin position="58"/>
        <end position="227"/>
    </location>
</feature>
<dbReference type="SFLD" id="SFLDG01019">
    <property type="entry name" value="Terpene_Cyclase_Like_1_C_Termi"/>
    <property type="match status" value="1"/>
</dbReference>
<evidence type="ECO:0008006" key="12">
    <source>
        <dbReference type="Google" id="ProtNLM"/>
    </source>
</evidence>
<dbReference type="InterPro" id="IPR050148">
    <property type="entry name" value="Terpene_synthase-like"/>
</dbReference>
<evidence type="ECO:0000256" key="1">
    <source>
        <dbReference type="ARBA" id="ARBA00001936"/>
    </source>
</evidence>
<dbReference type="KEGG" id="eus:EUTSA_v10015429mg"/>
<dbReference type="FunFam" id="1.10.600.10:FF:000007">
    <property type="entry name" value="Isoprene synthase, chloroplastic"/>
    <property type="match status" value="1"/>
</dbReference>
<evidence type="ECO:0000256" key="5">
    <source>
        <dbReference type="ARBA" id="ARBA00023211"/>
    </source>
</evidence>
<dbReference type="InterPro" id="IPR008949">
    <property type="entry name" value="Isoprenoid_synthase_dom_sf"/>
</dbReference>
<dbReference type="GO" id="GO:0016102">
    <property type="term" value="P:diterpenoid biosynthetic process"/>
    <property type="evidence" value="ECO:0007669"/>
    <property type="project" value="InterPro"/>
</dbReference>
<dbReference type="InterPro" id="IPR044814">
    <property type="entry name" value="Terpene_cyclase_plant_C1"/>
</dbReference>
<dbReference type="STRING" id="72664.V4LTK9"/>
<keyword evidence="6" id="KW-0456">Lyase</keyword>
<evidence type="ECO:0000256" key="4">
    <source>
        <dbReference type="ARBA" id="ARBA00022842"/>
    </source>
</evidence>
<dbReference type="Gene3D" id="1.10.600.10">
    <property type="entry name" value="Farnesyl Diphosphate Synthase"/>
    <property type="match status" value="1"/>
</dbReference>
<dbReference type="InterPro" id="IPR001906">
    <property type="entry name" value="Terpene_synth_N"/>
</dbReference>
<dbReference type="SFLD" id="SFLDS00005">
    <property type="entry name" value="Isoprenoid_Synthase_Type_I"/>
    <property type="match status" value="1"/>
</dbReference>
<dbReference type="Gene3D" id="1.50.10.130">
    <property type="entry name" value="Terpene synthase, N-terminal domain"/>
    <property type="match status" value="1"/>
</dbReference>
<dbReference type="SUPFAM" id="SSF48576">
    <property type="entry name" value="Terpenoid synthases"/>
    <property type="match status" value="1"/>
</dbReference>
<dbReference type="SUPFAM" id="SSF48239">
    <property type="entry name" value="Terpenoid cyclases/Protein prenyltransferases"/>
    <property type="match status" value="1"/>
</dbReference>
<reference evidence="10 11" key="1">
    <citation type="journal article" date="2013" name="Front. Plant Sci.">
        <title>The Reference Genome of the Halophytic Plant Eutrema salsugineum.</title>
        <authorList>
            <person name="Yang R."/>
            <person name="Jarvis D.E."/>
            <person name="Chen H."/>
            <person name="Beilstein M.A."/>
            <person name="Grimwood J."/>
            <person name="Jenkins J."/>
            <person name="Shu S."/>
            <person name="Prochnik S."/>
            <person name="Xin M."/>
            <person name="Ma C."/>
            <person name="Schmutz J."/>
            <person name="Wing R.A."/>
            <person name="Mitchell-Olds T."/>
            <person name="Schumaker K.S."/>
            <person name="Wang X."/>
        </authorList>
    </citation>
    <scope>NUCLEOTIDE SEQUENCE [LARGE SCALE GENOMIC DNA]</scope>
</reference>
<accession>V4LTK9</accession>
<evidence type="ECO:0000259" key="8">
    <source>
        <dbReference type="Pfam" id="PF01397"/>
    </source>
</evidence>
<evidence type="ECO:0000259" key="9">
    <source>
        <dbReference type="Pfam" id="PF03936"/>
    </source>
</evidence>
<dbReference type="Pfam" id="PF01397">
    <property type="entry name" value="Terpene_synth"/>
    <property type="match status" value="1"/>
</dbReference>
<keyword evidence="11" id="KW-1185">Reference proteome</keyword>
<dbReference type="Gramene" id="ESQ43213">
    <property type="protein sequence ID" value="ESQ43213"/>
    <property type="gene ID" value="EUTSA_v10015429mg"/>
</dbReference>
<evidence type="ECO:0000256" key="7">
    <source>
        <dbReference type="ARBA" id="ARBA00038405"/>
    </source>
</evidence>
<dbReference type="Pfam" id="PF03936">
    <property type="entry name" value="Terpene_synth_C"/>
    <property type="match status" value="1"/>
</dbReference>
<dbReference type="OMA" id="YMEVGIS"/>
<dbReference type="PANTHER" id="PTHR31225">
    <property type="entry name" value="OS04G0344100 PROTEIN-RELATED"/>
    <property type="match status" value="1"/>
</dbReference>
<comment type="cofactor">
    <cofactor evidence="2">
        <name>Mg(2+)</name>
        <dbReference type="ChEBI" id="CHEBI:18420"/>
    </cofactor>
</comment>
<keyword evidence="5" id="KW-0464">Manganese</keyword>
<organism evidence="10 11">
    <name type="scientific">Eutrema salsugineum</name>
    <name type="common">Saltwater cress</name>
    <name type="synonym">Sisymbrium salsugineum</name>
    <dbReference type="NCBI Taxonomy" id="72664"/>
    <lineage>
        <taxon>Eukaryota</taxon>
        <taxon>Viridiplantae</taxon>
        <taxon>Streptophyta</taxon>
        <taxon>Embryophyta</taxon>
        <taxon>Tracheophyta</taxon>
        <taxon>Spermatophyta</taxon>
        <taxon>Magnoliopsida</taxon>
        <taxon>eudicotyledons</taxon>
        <taxon>Gunneridae</taxon>
        <taxon>Pentapetalae</taxon>
        <taxon>rosids</taxon>
        <taxon>malvids</taxon>
        <taxon>Brassicales</taxon>
        <taxon>Brassicaceae</taxon>
        <taxon>Eutremeae</taxon>
        <taxon>Eutrema</taxon>
    </lineage>
</organism>
<sequence>MEASRMPTSLFPCCLLQNQTLSSKKPTKHDSFCVKAETESSGYLESTRPLTSFSPSFWGDHFLYVPVDESEFEAVEHEIESVMKPKVRDMLMSLHISDKERIRLIHLLISLGISHYLESEIEEILHQDFQNLHGLISKEYDLETVAIMFEVFRLHGHKLSFKGEDEDFKESEAKDVRGMLQLYEAAHLGTPSEDIMDEALSFTRLHLGSLNKQETSSNLFKHVQNALYSARYHNIEILVAREYISFYGQEPGHDKTLLKFAKLNFNLCQMHYIKELKIITKWWKELGIAAKLPYNIRDRTVETYLGLMGMFFEPRYSLERVIATKLTMVMTAVDDTCDAYATLPEVISLHDAFQRSDLGAVEELPSSMKIVYQNVIETVEDIDREMRARGKFGRLQQTIDETKSLMKLYLVIARWARAGHVPSFEDYMENGVPAAAMEDLAAYGFIAMEECDQKRLNEWFYSKPKIFQALNTVWRLRNDIGTYEQEVSRGEVANGVNCYMKQHCVSKEAAVEELSKMVRENYKIMMEEFVMCKADGDGFSQPDQKLKDLLVSLFLHPIPL</sequence>